<feature type="transmembrane region" description="Helical" evidence="1">
    <location>
        <begin position="165"/>
        <end position="183"/>
    </location>
</feature>
<protein>
    <submittedName>
        <fullName evidence="2">Membrane protein</fullName>
    </submittedName>
</protein>
<evidence type="ECO:0000256" key="1">
    <source>
        <dbReference type="SAM" id="Phobius"/>
    </source>
</evidence>
<dbReference type="HOGENOM" id="CLU_1259438_0_0_6"/>
<gene>
    <name evidence="2" type="ORF">THITH_10995</name>
</gene>
<dbReference type="Proteomes" id="UP000005289">
    <property type="component" value="Chromosome"/>
</dbReference>
<accession>W0DJS4</accession>
<sequence length="203" mass="23155">MPLWFKSAYLAFVAVLVPAYTVEHGLVNFLWLSNVALLGGLLAAWFESPRLASMLLVAVLLPELAWILDFLASLVLLGRSLFGVVEYMYNPEIALFVRLLSLYHLLLPFVLLWLVWRLGYDRGAWKLWIPIGLSILLLSFLLSSPERNVNWVWGPGGEPQEWMSPQAWLIAVMLFCSALWWVTQMLLGHVLRRVAGPVPPRMR</sequence>
<feature type="transmembrane region" description="Helical" evidence="1">
    <location>
        <begin position="127"/>
        <end position="145"/>
    </location>
</feature>
<dbReference type="EMBL" id="CP007029">
    <property type="protein sequence ID" value="AHE98686.1"/>
    <property type="molecule type" value="Genomic_DNA"/>
</dbReference>
<name>W0DJS4_9GAMM</name>
<dbReference type="KEGG" id="tti:THITH_10995"/>
<evidence type="ECO:0000313" key="3">
    <source>
        <dbReference type="Proteomes" id="UP000005289"/>
    </source>
</evidence>
<feature type="transmembrane region" description="Helical" evidence="1">
    <location>
        <begin position="95"/>
        <end position="115"/>
    </location>
</feature>
<keyword evidence="1" id="KW-1133">Transmembrane helix</keyword>
<keyword evidence="1" id="KW-0812">Transmembrane</keyword>
<reference evidence="2 3" key="1">
    <citation type="submission" date="2013-12" db="EMBL/GenBank/DDBJ databases">
        <authorList>
            <consortium name="DOE Joint Genome Institute"/>
            <person name="Muyzer G."/>
            <person name="Huntemann M."/>
            <person name="Han J."/>
            <person name="Chen A."/>
            <person name="Kyrpides N."/>
            <person name="Mavromatis K."/>
            <person name="Markowitz V."/>
            <person name="Palaniappan K."/>
            <person name="Ivanova N."/>
            <person name="Schaumberg A."/>
            <person name="Pati A."/>
            <person name="Liolios K."/>
            <person name="Nordberg H.P."/>
            <person name="Cantor M.N."/>
            <person name="Hua S.X."/>
            <person name="Woyke T."/>
        </authorList>
    </citation>
    <scope>NUCLEOTIDE SEQUENCE [LARGE SCALE GENOMIC DNA]</scope>
    <source>
        <strain evidence="2 3">ARh 1</strain>
    </source>
</reference>
<keyword evidence="1" id="KW-0472">Membrane</keyword>
<proteinExistence type="predicted"/>
<evidence type="ECO:0000313" key="2">
    <source>
        <dbReference type="EMBL" id="AHE98686.1"/>
    </source>
</evidence>
<keyword evidence="3" id="KW-1185">Reference proteome</keyword>
<dbReference type="STRING" id="713585.THITH_10995"/>
<dbReference type="AlphaFoldDB" id="W0DJS4"/>
<feature type="transmembrane region" description="Helical" evidence="1">
    <location>
        <begin position="53"/>
        <end position="75"/>
    </location>
</feature>
<organism evidence="2 3">
    <name type="scientific">Thioalkalivibrio paradoxus ARh 1</name>
    <dbReference type="NCBI Taxonomy" id="713585"/>
    <lineage>
        <taxon>Bacteria</taxon>
        <taxon>Pseudomonadati</taxon>
        <taxon>Pseudomonadota</taxon>
        <taxon>Gammaproteobacteria</taxon>
        <taxon>Chromatiales</taxon>
        <taxon>Ectothiorhodospiraceae</taxon>
        <taxon>Thioalkalivibrio</taxon>
    </lineage>
</organism>